<proteinExistence type="predicted"/>
<dbReference type="EMBL" id="MU404352">
    <property type="protein sequence ID" value="KAI1614994.1"/>
    <property type="molecule type" value="Genomic_DNA"/>
</dbReference>
<dbReference type="SUPFAM" id="SSF53474">
    <property type="entry name" value="alpha/beta-Hydrolases"/>
    <property type="match status" value="1"/>
</dbReference>
<sequence length="479" mass="50951">MASIITAVILLLLTSSKHVTAQVDPTFAASHSCNATCQAYTDTGLAFEASQHATANDPFYTVSSNFTSDSQPGTILSIEAVTNLTNYTVPSGLTMSRFQYTTTNLNGTAIPASAYVLWPYTPYTPKNSNSTKIPMVAWAHGTTGSGALCAPSNYQALQYNFIVPFPLALAGFAVVAPDYAGLGVSHFANGTRIPHAWVSSPSQANDLANAVLAARSAFPSLSQDFVVMGHSQGGAASYAYAQRQAHSPVSGYLGTISIGSLSTPIKQVEAAFVNPLDTSLQTSFSYQDMLIAAVTADYPAYNYSGFTDLGLKRWQILMEYGGCLPTSSLLFADVNLVTMIGKPGWYQDSTVQTWAARISGGGKPLVGPLLVIAGEDDKAVPLETVEAAFNASSALAANANQSMELAVYQGLDHFPTIDGSHAKWMDWIKARFDGEVITSKELHTSTFIQGPRLAGTKQSTLPNWLVQLPGPLDVWKTAL</sequence>
<evidence type="ECO:0000259" key="2">
    <source>
        <dbReference type="Pfam" id="PF12697"/>
    </source>
</evidence>
<keyword evidence="4" id="KW-1185">Reference proteome</keyword>
<dbReference type="Pfam" id="PF12697">
    <property type="entry name" value="Abhydrolase_6"/>
    <property type="match status" value="1"/>
</dbReference>
<dbReference type="PIRSF" id="PIRSF029171">
    <property type="entry name" value="Esterase_LipA"/>
    <property type="match status" value="1"/>
</dbReference>
<dbReference type="AlphaFoldDB" id="A0AAN6IGY9"/>
<feature type="chain" id="PRO_5043018002" evidence="1">
    <location>
        <begin position="22"/>
        <end position="479"/>
    </location>
</feature>
<reference evidence="3" key="1">
    <citation type="journal article" date="2022" name="bioRxiv">
        <title>Deciphering the potential niche of two novel black yeast fungi from a biological soil crust based on their genomes, phenotypes, and melanin regulation.</title>
        <authorList>
            <consortium name="DOE Joint Genome Institute"/>
            <person name="Carr E.C."/>
            <person name="Barton Q."/>
            <person name="Grambo S."/>
            <person name="Sullivan M."/>
            <person name="Renfro C.M."/>
            <person name="Kuo A."/>
            <person name="Pangilinan J."/>
            <person name="Lipzen A."/>
            <person name="Keymanesh K."/>
            <person name="Savage E."/>
            <person name="Barry K."/>
            <person name="Grigoriev I.V."/>
            <person name="Riekhof W.R."/>
            <person name="Harris S.S."/>
        </authorList>
    </citation>
    <scope>NUCLEOTIDE SEQUENCE</scope>
    <source>
        <strain evidence="3">JF 03-4F</strain>
    </source>
</reference>
<evidence type="ECO:0000256" key="1">
    <source>
        <dbReference type="SAM" id="SignalP"/>
    </source>
</evidence>
<keyword evidence="1" id="KW-0732">Signal</keyword>
<comment type="caution">
    <text evidence="3">The sequence shown here is derived from an EMBL/GenBank/DDBJ whole genome shotgun (WGS) entry which is preliminary data.</text>
</comment>
<feature type="domain" description="AB hydrolase-1" evidence="2">
    <location>
        <begin position="139"/>
        <end position="417"/>
    </location>
</feature>
<dbReference type="InterPro" id="IPR005152">
    <property type="entry name" value="Lipase_secreted"/>
</dbReference>
<organism evidence="3 4">
    <name type="scientific">Exophiala viscosa</name>
    <dbReference type="NCBI Taxonomy" id="2486360"/>
    <lineage>
        <taxon>Eukaryota</taxon>
        <taxon>Fungi</taxon>
        <taxon>Dikarya</taxon>
        <taxon>Ascomycota</taxon>
        <taxon>Pezizomycotina</taxon>
        <taxon>Eurotiomycetes</taxon>
        <taxon>Chaetothyriomycetidae</taxon>
        <taxon>Chaetothyriales</taxon>
        <taxon>Herpotrichiellaceae</taxon>
        <taxon>Exophiala</taxon>
    </lineage>
</organism>
<dbReference type="PANTHER" id="PTHR34853:SF1">
    <property type="entry name" value="LIPASE 5"/>
    <property type="match status" value="1"/>
</dbReference>
<protein>
    <submittedName>
        <fullName evidence="3">Secretory lipase</fullName>
    </submittedName>
</protein>
<dbReference type="GO" id="GO:0016042">
    <property type="term" value="P:lipid catabolic process"/>
    <property type="evidence" value="ECO:0007669"/>
    <property type="project" value="InterPro"/>
</dbReference>
<dbReference type="GO" id="GO:0004806">
    <property type="term" value="F:triacylglycerol lipase activity"/>
    <property type="evidence" value="ECO:0007669"/>
    <property type="project" value="InterPro"/>
</dbReference>
<gene>
    <name evidence="3" type="ORF">EDD36DRAFT_170991</name>
</gene>
<dbReference type="PANTHER" id="PTHR34853">
    <property type="match status" value="1"/>
</dbReference>
<evidence type="ECO:0000313" key="4">
    <source>
        <dbReference type="Proteomes" id="UP001203852"/>
    </source>
</evidence>
<dbReference type="Proteomes" id="UP001203852">
    <property type="component" value="Unassembled WGS sequence"/>
</dbReference>
<accession>A0AAN6IGY9</accession>
<dbReference type="InterPro" id="IPR029058">
    <property type="entry name" value="AB_hydrolase_fold"/>
</dbReference>
<dbReference type="InterPro" id="IPR000073">
    <property type="entry name" value="AB_hydrolase_1"/>
</dbReference>
<evidence type="ECO:0000313" key="3">
    <source>
        <dbReference type="EMBL" id="KAI1614994.1"/>
    </source>
</evidence>
<name>A0AAN6IGY9_9EURO</name>
<feature type="signal peptide" evidence="1">
    <location>
        <begin position="1"/>
        <end position="21"/>
    </location>
</feature>
<dbReference type="Gene3D" id="3.40.50.1820">
    <property type="entry name" value="alpha/beta hydrolase"/>
    <property type="match status" value="2"/>
</dbReference>